<evidence type="ECO:0000313" key="1">
    <source>
        <dbReference type="EMBL" id="MBX53787.1"/>
    </source>
</evidence>
<organism evidence="1">
    <name type="scientific">Rhizophora mucronata</name>
    <name type="common">Asiatic mangrove</name>
    <dbReference type="NCBI Taxonomy" id="61149"/>
    <lineage>
        <taxon>Eukaryota</taxon>
        <taxon>Viridiplantae</taxon>
        <taxon>Streptophyta</taxon>
        <taxon>Embryophyta</taxon>
        <taxon>Tracheophyta</taxon>
        <taxon>Spermatophyta</taxon>
        <taxon>Magnoliopsida</taxon>
        <taxon>eudicotyledons</taxon>
        <taxon>Gunneridae</taxon>
        <taxon>Pentapetalae</taxon>
        <taxon>rosids</taxon>
        <taxon>fabids</taxon>
        <taxon>Malpighiales</taxon>
        <taxon>Rhizophoraceae</taxon>
        <taxon>Rhizophora</taxon>
    </lineage>
</organism>
<name>A0A2P2PGJ0_RHIMU</name>
<proteinExistence type="predicted"/>
<sequence>MTTKYEVCNQTLNYNSECIG</sequence>
<accession>A0A2P2PGJ0</accession>
<dbReference type="EMBL" id="GGEC01073303">
    <property type="protein sequence ID" value="MBX53787.1"/>
    <property type="molecule type" value="Transcribed_RNA"/>
</dbReference>
<protein>
    <submittedName>
        <fullName evidence="1">Uncharacterized protein</fullName>
    </submittedName>
</protein>
<dbReference type="AlphaFoldDB" id="A0A2P2PGJ0"/>
<reference evidence="1" key="1">
    <citation type="submission" date="2018-02" db="EMBL/GenBank/DDBJ databases">
        <title>Rhizophora mucronata_Transcriptome.</title>
        <authorList>
            <person name="Meera S.P."/>
            <person name="Sreeshan A."/>
            <person name="Augustine A."/>
        </authorList>
    </citation>
    <scope>NUCLEOTIDE SEQUENCE</scope>
    <source>
        <tissue evidence="1">Leaf</tissue>
    </source>
</reference>